<dbReference type="PANTHER" id="PTHR23131:SF0">
    <property type="entry name" value="ENDORIBONUCLEASE LACTB2"/>
    <property type="match status" value="1"/>
</dbReference>
<name>A0ABT9J2N6_9BACL</name>
<dbReference type="Pfam" id="PF00753">
    <property type="entry name" value="Lactamase_B"/>
    <property type="match status" value="1"/>
</dbReference>
<dbReference type="RefSeq" id="WP_305993167.1">
    <property type="nucleotide sequence ID" value="NZ_JAVAMP010000010.1"/>
</dbReference>
<proteinExistence type="predicted"/>
<gene>
    <name evidence="5" type="ORF">Q5Y73_17305</name>
</gene>
<dbReference type="EC" id="3.-.-.-" evidence="5"/>
<dbReference type="InterPro" id="IPR050662">
    <property type="entry name" value="Sec-metab_biosynth-thioest"/>
</dbReference>
<organism evidence="5 6">
    <name type="scientific">Chengkuizengella axinellae</name>
    <dbReference type="NCBI Taxonomy" id="3064388"/>
    <lineage>
        <taxon>Bacteria</taxon>
        <taxon>Bacillati</taxon>
        <taxon>Bacillota</taxon>
        <taxon>Bacilli</taxon>
        <taxon>Bacillales</taxon>
        <taxon>Paenibacillaceae</taxon>
        <taxon>Chengkuizengella</taxon>
    </lineage>
</organism>
<evidence type="ECO:0000313" key="5">
    <source>
        <dbReference type="EMBL" id="MDP5275858.1"/>
    </source>
</evidence>
<keyword evidence="5" id="KW-0378">Hydrolase</keyword>
<evidence type="ECO:0000256" key="3">
    <source>
        <dbReference type="ARBA" id="ARBA00048505"/>
    </source>
</evidence>
<dbReference type="EMBL" id="JAVAMP010000010">
    <property type="protein sequence ID" value="MDP5275858.1"/>
    <property type="molecule type" value="Genomic_DNA"/>
</dbReference>
<evidence type="ECO:0000313" key="6">
    <source>
        <dbReference type="Proteomes" id="UP001231941"/>
    </source>
</evidence>
<protein>
    <submittedName>
        <fullName evidence="5">MBL fold metallo-hydrolase</fullName>
        <ecNumber evidence="5">3.-.-.-</ecNumber>
    </submittedName>
</protein>
<accession>A0ABT9J2N6</accession>
<evidence type="ECO:0000256" key="2">
    <source>
        <dbReference type="ARBA" id="ARBA00034301"/>
    </source>
</evidence>
<comment type="catalytic activity">
    <reaction evidence="3">
        <text>3',5'-cyclic UMP + H2O = UMP + H(+)</text>
        <dbReference type="Rhea" id="RHEA:70575"/>
        <dbReference type="ChEBI" id="CHEBI:15377"/>
        <dbReference type="ChEBI" id="CHEBI:15378"/>
        <dbReference type="ChEBI" id="CHEBI:57865"/>
        <dbReference type="ChEBI" id="CHEBI:184387"/>
    </reaction>
    <physiologicalReaction direction="left-to-right" evidence="3">
        <dbReference type="Rhea" id="RHEA:70576"/>
    </physiologicalReaction>
</comment>
<dbReference type="InterPro" id="IPR001279">
    <property type="entry name" value="Metallo-B-lactamas"/>
</dbReference>
<dbReference type="Proteomes" id="UP001231941">
    <property type="component" value="Unassembled WGS sequence"/>
</dbReference>
<dbReference type="CDD" id="cd06262">
    <property type="entry name" value="metallo-hydrolase-like_MBL-fold"/>
    <property type="match status" value="1"/>
</dbReference>
<keyword evidence="6" id="KW-1185">Reference proteome</keyword>
<dbReference type="PANTHER" id="PTHR23131">
    <property type="entry name" value="ENDORIBONUCLEASE LACTB2"/>
    <property type="match status" value="1"/>
</dbReference>
<dbReference type="InterPro" id="IPR036866">
    <property type="entry name" value="RibonucZ/Hydroxyglut_hydro"/>
</dbReference>
<dbReference type="SUPFAM" id="SSF56281">
    <property type="entry name" value="Metallo-hydrolase/oxidoreductase"/>
    <property type="match status" value="1"/>
</dbReference>
<comment type="caution">
    <text evidence="5">The sequence shown here is derived from an EMBL/GenBank/DDBJ whole genome shotgun (WGS) entry which is preliminary data.</text>
</comment>
<comment type="function">
    <text evidence="2">Counteracts the endogenous Pycsar antiviral defense system. Phosphodiesterase that enables metal-dependent hydrolysis of host cyclic nucleotide Pycsar defense signals such as cCMP and cUMP.</text>
</comment>
<dbReference type="Gene3D" id="3.60.15.10">
    <property type="entry name" value="Ribonuclease Z/Hydroxyacylglutathione hydrolase-like"/>
    <property type="match status" value="1"/>
</dbReference>
<dbReference type="GO" id="GO:0016787">
    <property type="term" value="F:hydrolase activity"/>
    <property type="evidence" value="ECO:0007669"/>
    <property type="project" value="UniProtKB-KW"/>
</dbReference>
<comment type="catalytic activity">
    <reaction evidence="1">
        <text>3',5'-cyclic CMP + H2O = CMP + H(+)</text>
        <dbReference type="Rhea" id="RHEA:72675"/>
        <dbReference type="ChEBI" id="CHEBI:15377"/>
        <dbReference type="ChEBI" id="CHEBI:15378"/>
        <dbReference type="ChEBI" id="CHEBI:58003"/>
        <dbReference type="ChEBI" id="CHEBI:60377"/>
    </reaction>
    <physiologicalReaction direction="left-to-right" evidence="1">
        <dbReference type="Rhea" id="RHEA:72676"/>
    </physiologicalReaction>
</comment>
<feature type="domain" description="Metallo-beta-lactamase" evidence="4">
    <location>
        <begin position="18"/>
        <end position="205"/>
    </location>
</feature>
<evidence type="ECO:0000256" key="1">
    <source>
        <dbReference type="ARBA" id="ARBA00034221"/>
    </source>
</evidence>
<evidence type="ECO:0000259" key="4">
    <source>
        <dbReference type="SMART" id="SM00849"/>
    </source>
</evidence>
<reference evidence="5 6" key="1">
    <citation type="submission" date="2023-08" db="EMBL/GenBank/DDBJ databases">
        <authorList>
            <person name="Park J.-S."/>
        </authorList>
    </citation>
    <scope>NUCLEOTIDE SEQUENCE [LARGE SCALE GENOMIC DNA]</scope>
    <source>
        <strain evidence="5 6">2205SS18-9</strain>
    </source>
</reference>
<dbReference type="SMART" id="SM00849">
    <property type="entry name" value="Lactamase_B"/>
    <property type="match status" value="1"/>
</dbReference>
<sequence>MIQFKTEHVTVFESSIYNTTSTVIHTKDMILIVDPALLPIEVEEIRNYVHSIKKDKPIYLFFTHSDYDHILGYNAFPDAISIGSIEMDQRDDKDQQVDNVKNFDSQFYFQRDYEIEYPELNLIIEKDGQELKVGNTTITFYKAPGHTNDGVFAIVESLGIFITGDHLCDVEFPFIYDQCTAYEQTLSKAKEIINKHRITCLIPGHGNTTTNKHEMNNRIEESSKYLQETKKAVLENREEESYDLVKHYPLYRTMKSQHENNLNQIKNELEKEKIQIKA</sequence>